<sequence>ASFNDSLWITFCIFPAEHLDYGYIETCRDVKYLEKILSVLRSGKEGIYPHLVQFCENHLEKLNPGSRALRQSVPVATASSLSEDEWMQISDDLKIWQEETKKNENFLKNSSLIDDGLIENLPPVRGSNCFVSLNKKRPSKPPVPRDYREWDRRKWTSHVMNCLLWSLQIVLSLHEHVLNMYDLSALSQQEKLRLSNREKDKGNEAFRARDYEEAVSYYSRSLSIIPTVAAYNNRAQAQINLQHWPGAMRDCQSVLQLEPGNIKALLRRATAHNQMGNWQMAAEDLRTVLREEPHNTTATVGNRRTPVGMSNMWPTGQNRTTTGMSLGQQHHIHFSSDHSQNNFIWSD</sequence>
<evidence type="ECO:0000313" key="7">
    <source>
        <dbReference type="Proteomes" id="UP000472267"/>
    </source>
</evidence>
<evidence type="ECO:0000256" key="4">
    <source>
        <dbReference type="ARBA" id="ARBA00022803"/>
    </source>
</evidence>
<keyword evidence="4 5" id="KW-0802">TPR repeat</keyword>
<accession>A0A672H4Q8</accession>
<dbReference type="Gene3D" id="1.25.40.10">
    <property type="entry name" value="Tetratricopeptide repeat domain"/>
    <property type="match status" value="1"/>
</dbReference>
<evidence type="ECO:0000313" key="6">
    <source>
        <dbReference type="Ensembl" id="ENSSFAP00005024064.1"/>
    </source>
</evidence>
<reference evidence="6" key="1">
    <citation type="submission" date="2019-06" db="EMBL/GenBank/DDBJ databases">
        <authorList>
            <consortium name="Wellcome Sanger Institute Data Sharing"/>
        </authorList>
    </citation>
    <scope>NUCLEOTIDE SEQUENCE [LARGE SCALE GENOMIC DNA]</scope>
</reference>
<dbReference type="GO" id="GO:0031072">
    <property type="term" value="F:heat shock protein binding"/>
    <property type="evidence" value="ECO:0007669"/>
    <property type="project" value="TreeGrafter"/>
</dbReference>
<evidence type="ECO:0000256" key="3">
    <source>
        <dbReference type="ARBA" id="ARBA00022737"/>
    </source>
</evidence>
<dbReference type="Pfam" id="PF13371">
    <property type="entry name" value="TPR_9"/>
    <property type="match status" value="1"/>
</dbReference>
<dbReference type="GO" id="GO:0006626">
    <property type="term" value="P:protein targeting to mitochondrion"/>
    <property type="evidence" value="ECO:0007669"/>
    <property type="project" value="TreeGrafter"/>
</dbReference>
<dbReference type="OMA" id="KHESAAM"/>
<dbReference type="GO" id="GO:0005829">
    <property type="term" value="C:cytosol"/>
    <property type="evidence" value="ECO:0007669"/>
    <property type="project" value="TreeGrafter"/>
</dbReference>
<dbReference type="PANTHER" id="PTHR45984:SF1">
    <property type="entry name" value="SPAG1 AXONEMAL DYNEIN ASSEMBLY FACTOR"/>
    <property type="match status" value="1"/>
</dbReference>
<comment type="subcellular location">
    <subcellularLocation>
        <location evidence="1">Cytoplasm</location>
    </subcellularLocation>
</comment>
<dbReference type="InterPro" id="IPR019734">
    <property type="entry name" value="TPR_rpt"/>
</dbReference>
<dbReference type="Proteomes" id="UP000472267">
    <property type="component" value="Chromosome 11"/>
</dbReference>
<dbReference type="SMART" id="SM00028">
    <property type="entry name" value="TPR"/>
    <property type="match status" value="3"/>
</dbReference>
<dbReference type="PANTHER" id="PTHR45984">
    <property type="entry name" value="RNA (RNA) POLYMERASE II ASSOCIATED PROTEIN HOMOLOG"/>
    <property type="match status" value="1"/>
</dbReference>
<dbReference type="PROSITE" id="PS50005">
    <property type="entry name" value="TPR"/>
    <property type="match status" value="2"/>
</dbReference>
<evidence type="ECO:0008006" key="8">
    <source>
        <dbReference type="Google" id="ProtNLM"/>
    </source>
</evidence>
<keyword evidence="2" id="KW-0963">Cytoplasm</keyword>
<organism evidence="6 7">
    <name type="scientific">Salarias fasciatus</name>
    <name type="common">Jewelled blenny</name>
    <name type="synonym">Blennius fasciatus</name>
    <dbReference type="NCBI Taxonomy" id="181472"/>
    <lineage>
        <taxon>Eukaryota</taxon>
        <taxon>Metazoa</taxon>
        <taxon>Chordata</taxon>
        <taxon>Craniata</taxon>
        <taxon>Vertebrata</taxon>
        <taxon>Euteleostomi</taxon>
        <taxon>Actinopterygii</taxon>
        <taxon>Neopterygii</taxon>
        <taxon>Teleostei</taxon>
        <taxon>Neoteleostei</taxon>
        <taxon>Acanthomorphata</taxon>
        <taxon>Ovalentaria</taxon>
        <taxon>Blenniimorphae</taxon>
        <taxon>Blenniiformes</taxon>
        <taxon>Blennioidei</taxon>
        <taxon>Blenniidae</taxon>
        <taxon>Salariinae</taxon>
        <taxon>Salarias</taxon>
    </lineage>
</organism>
<dbReference type="Ensembl" id="ENSSFAT00005025034.1">
    <property type="protein sequence ID" value="ENSSFAP00005024064.1"/>
    <property type="gene ID" value="ENSSFAG00005012415.1"/>
</dbReference>
<name>A0A672H4Q8_SALFA</name>
<evidence type="ECO:0000256" key="2">
    <source>
        <dbReference type="ARBA" id="ARBA00022490"/>
    </source>
</evidence>
<keyword evidence="7" id="KW-1185">Reference proteome</keyword>
<dbReference type="GO" id="GO:0005739">
    <property type="term" value="C:mitochondrion"/>
    <property type="evidence" value="ECO:0007669"/>
    <property type="project" value="TreeGrafter"/>
</dbReference>
<reference evidence="6" key="2">
    <citation type="submission" date="2025-08" db="UniProtKB">
        <authorList>
            <consortium name="Ensembl"/>
        </authorList>
    </citation>
    <scope>IDENTIFICATION</scope>
</reference>
<evidence type="ECO:0000256" key="1">
    <source>
        <dbReference type="ARBA" id="ARBA00004496"/>
    </source>
</evidence>
<feature type="repeat" description="TPR" evidence="5">
    <location>
        <begin position="262"/>
        <end position="295"/>
    </location>
</feature>
<keyword evidence="3" id="KW-0677">Repeat</keyword>
<dbReference type="InParanoid" id="A0A672H4Q8"/>
<dbReference type="SUPFAM" id="SSF48452">
    <property type="entry name" value="TPR-like"/>
    <property type="match status" value="1"/>
</dbReference>
<dbReference type="AlphaFoldDB" id="A0A672H4Q8"/>
<protein>
    <recommendedName>
        <fullName evidence="8">Sperm associated antigen 1</fullName>
    </recommendedName>
</protein>
<dbReference type="InterPro" id="IPR011990">
    <property type="entry name" value="TPR-like_helical_dom_sf"/>
</dbReference>
<reference evidence="6" key="3">
    <citation type="submission" date="2025-09" db="UniProtKB">
        <authorList>
            <consortium name="Ensembl"/>
        </authorList>
    </citation>
    <scope>IDENTIFICATION</scope>
</reference>
<dbReference type="InterPro" id="IPR051982">
    <property type="entry name" value="CiliaryAsmbly_MitoImport"/>
</dbReference>
<feature type="repeat" description="TPR" evidence="5">
    <location>
        <begin position="195"/>
        <end position="228"/>
    </location>
</feature>
<proteinExistence type="predicted"/>
<evidence type="ECO:0000256" key="5">
    <source>
        <dbReference type="PROSITE-ProRule" id="PRU00339"/>
    </source>
</evidence>